<name>A0AAV9UYY8_9PEZI</name>
<dbReference type="InterPro" id="IPR036770">
    <property type="entry name" value="Ankyrin_rpt-contain_sf"/>
</dbReference>
<evidence type="ECO:0000256" key="3">
    <source>
        <dbReference type="PROSITE-ProRule" id="PRU00023"/>
    </source>
</evidence>
<evidence type="ECO:0000313" key="7">
    <source>
        <dbReference type="Proteomes" id="UP001373714"/>
    </source>
</evidence>
<sequence length="976" mass="109327">MNNEERERALQTMFPSGGGGSLPMASAYSSVSSLESVFGSDQTESETASIDDPSSGVPSDYNEDDDIPSIASTVARQITYSQYHQRLLLPSDNRNDLLQNDFVALTDCIVQVAPADPTSGMQKLSVSEIAAPGISIKADGNAPIPAEYQRRGLSAFTAKIARATLYNGTEDDAIIYRGIIQALKILRHPRLHDHPNFTRLIQVVWRPYSSIGRQLSCGTVTEGKLGTLQEFMETSGDIVTYAEIRHLILDISMGLQALRWAGYAFGKVSMSSIVVCLRECEHFVEGDKPCLYTAKLADFELSMSLYHQVFASRGLSGLANPVGVYPIYAAPWLQDVFSPSLFLIIGADTYALGILIWVMVNRGKDPLWLIPTDTPSANLAERFETFEQLKKDDVLRGEIFLQLETLGLPQDELLEVMRLVRSTVHTDFISGPGLIEVTAMLKEKVECSSILNRATRGEESNAAEDYKLHRPIGAWQIGTALSQDPGLPPQAMDQLRQTLQDLAQIDPRSVPSPPNYAHSNFYQGERGWIPLGLRATRNARAALEYAQIFARGRNALSPTALNYLTASKKLGSLLAQAILVTLQDDYLAGQGSDSKLMCKVAGNGCFQALSRLRKRRDMRFQSCLRWYCHSWARIYDKLDEDDRWNAFLDHGSSFQAPDDMDFDSLLGLPAQVESQRVWVCRAAIIGNLALLQRVLRGRRLLESGYETRPLGLINCCHPFGEVSVWEYLPGSTVGETPLFLACRSRQWDVAAYLLQEGANPNILTGWNQGPLHWTALCLDKDEQALDLAKHLIDKEANLNAVSRLNRWVDMDAEARDRRFLRREISTGTPLHWAVYSGYQDMVSLLLASGARPDIINEESETSIEIAARFHRWEILALLLCKAQELRPRGLAGMFPSEKIFLTALDMLKRPLDLYYMTEGYNPKRLIETLLLPVEYGFVVTDMEVWRKVNDAVLEFCSPEEWSSFNPEWQLVYRPSR</sequence>
<dbReference type="SUPFAM" id="SSF48403">
    <property type="entry name" value="Ankyrin repeat"/>
    <property type="match status" value="1"/>
</dbReference>
<feature type="compositionally biased region" description="Low complexity" evidence="4">
    <location>
        <begin position="22"/>
        <end position="40"/>
    </location>
</feature>
<dbReference type="InterPro" id="IPR002110">
    <property type="entry name" value="Ankyrin_rpt"/>
</dbReference>
<dbReference type="Pfam" id="PF00023">
    <property type="entry name" value="Ank"/>
    <property type="match status" value="1"/>
</dbReference>
<protein>
    <recommendedName>
        <fullName evidence="5">Protein kinase domain-containing protein</fullName>
    </recommendedName>
</protein>
<dbReference type="SMART" id="SM00248">
    <property type="entry name" value="ANK"/>
    <property type="match status" value="3"/>
</dbReference>
<dbReference type="PROSITE" id="PS50297">
    <property type="entry name" value="ANK_REP_REGION"/>
    <property type="match status" value="2"/>
</dbReference>
<organism evidence="6 7">
    <name type="scientific">Orbilia blumenaviensis</name>
    <dbReference type="NCBI Taxonomy" id="1796055"/>
    <lineage>
        <taxon>Eukaryota</taxon>
        <taxon>Fungi</taxon>
        <taxon>Dikarya</taxon>
        <taxon>Ascomycota</taxon>
        <taxon>Pezizomycotina</taxon>
        <taxon>Orbiliomycetes</taxon>
        <taxon>Orbiliales</taxon>
        <taxon>Orbiliaceae</taxon>
        <taxon>Orbilia</taxon>
    </lineage>
</organism>
<dbReference type="Gene3D" id="1.25.40.20">
    <property type="entry name" value="Ankyrin repeat-containing domain"/>
    <property type="match status" value="1"/>
</dbReference>
<dbReference type="Pfam" id="PF12796">
    <property type="entry name" value="Ank_2"/>
    <property type="match status" value="1"/>
</dbReference>
<dbReference type="AlphaFoldDB" id="A0AAV9UYY8"/>
<dbReference type="PROSITE" id="PS50088">
    <property type="entry name" value="ANK_REPEAT"/>
    <property type="match status" value="2"/>
</dbReference>
<feature type="repeat" description="ANK" evidence="3">
    <location>
        <begin position="733"/>
        <end position="765"/>
    </location>
</feature>
<keyword evidence="7" id="KW-1185">Reference proteome</keyword>
<dbReference type="InterPro" id="IPR000719">
    <property type="entry name" value="Prot_kinase_dom"/>
</dbReference>
<dbReference type="Gene3D" id="1.10.510.10">
    <property type="entry name" value="Transferase(Phosphotransferase) domain 1"/>
    <property type="match status" value="1"/>
</dbReference>
<evidence type="ECO:0000256" key="1">
    <source>
        <dbReference type="ARBA" id="ARBA00022737"/>
    </source>
</evidence>
<dbReference type="GO" id="GO:0004672">
    <property type="term" value="F:protein kinase activity"/>
    <property type="evidence" value="ECO:0007669"/>
    <property type="project" value="InterPro"/>
</dbReference>
<dbReference type="PANTHER" id="PTHR24123">
    <property type="entry name" value="ANKYRIN REPEAT-CONTAINING"/>
    <property type="match status" value="1"/>
</dbReference>
<accession>A0AAV9UYY8</accession>
<dbReference type="SUPFAM" id="SSF56112">
    <property type="entry name" value="Protein kinase-like (PK-like)"/>
    <property type="match status" value="1"/>
</dbReference>
<keyword evidence="1" id="KW-0677">Repeat</keyword>
<dbReference type="Proteomes" id="UP001373714">
    <property type="component" value="Unassembled WGS sequence"/>
</dbReference>
<gene>
    <name evidence="6" type="ORF">TWF730_009354</name>
</gene>
<feature type="domain" description="Protein kinase" evidence="5">
    <location>
        <begin position="121"/>
        <end position="521"/>
    </location>
</feature>
<dbReference type="GO" id="GO:0005524">
    <property type="term" value="F:ATP binding"/>
    <property type="evidence" value="ECO:0007669"/>
    <property type="project" value="InterPro"/>
</dbReference>
<dbReference type="InterPro" id="IPR011009">
    <property type="entry name" value="Kinase-like_dom_sf"/>
</dbReference>
<dbReference type="InterPro" id="IPR051165">
    <property type="entry name" value="Multifunctional_ANK_Repeat"/>
</dbReference>
<evidence type="ECO:0000256" key="4">
    <source>
        <dbReference type="SAM" id="MobiDB-lite"/>
    </source>
</evidence>
<dbReference type="PANTHER" id="PTHR24123:SF33">
    <property type="entry name" value="PROTEIN HOS4"/>
    <property type="match status" value="1"/>
</dbReference>
<evidence type="ECO:0000256" key="2">
    <source>
        <dbReference type="ARBA" id="ARBA00023043"/>
    </source>
</evidence>
<dbReference type="EMBL" id="JAVHNS010000006">
    <property type="protein sequence ID" value="KAK6352530.1"/>
    <property type="molecule type" value="Genomic_DNA"/>
</dbReference>
<keyword evidence="2 3" id="KW-0040">ANK repeat</keyword>
<evidence type="ECO:0000259" key="5">
    <source>
        <dbReference type="PROSITE" id="PS50011"/>
    </source>
</evidence>
<reference evidence="6 7" key="1">
    <citation type="submission" date="2019-10" db="EMBL/GenBank/DDBJ databases">
        <authorList>
            <person name="Palmer J.M."/>
        </authorList>
    </citation>
    <scope>NUCLEOTIDE SEQUENCE [LARGE SCALE GENOMIC DNA]</scope>
    <source>
        <strain evidence="6 7">TWF730</strain>
    </source>
</reference>
<comment type="caution">
    <text evidence="6">The sequence shown here is derived from an EMBL/GenBank/DDBJ whole genome shotgun (WGS) entry which is preliminary data.</text>
</comment>
<proteinExistence type="predicted"/>
<evidence type="ECO:0000313" key="6">
    <source>
        <dbReference type="EMBL" id="KAK6352530.1"/>
    </source>
</evidence>
<feature type="region of interest" description="Disordered" evidence="4">
    <location>
        <begin position="1"/>
        <end position="65"/>
    </location>
</feature>
<feature type="repeat" description="ANK" evidence="3">
    <location>
        <begin position="825"/>
        <end position="857"/>
    </location>
</feature>
<dbReference type="PROSITE" id="PS50011">
    <property type="entry name" value="PROTEIN_KINASE_DOM"/>
    <property type="match status" value="1"/>
</dbReference>